<feature type="domain" description="EDC4-like protein pdc1 beta-propeller" evidence="7">
    <location>
        <begin position="535"/>
        <end position="872"/>
    </location>
</feature>
<feature type="region of interest" description="Disordered" evidence="6">
    <location>
        <begin position="148"/>
        <end position="183"/>
    </location>
</feature>
<keyword evidence="5" id="KW-0677">Repeat</keyword>
<dbReference type="InterPro" id="IPR055393">
    <property type="entry name" value="Beta-prop_EDC4L"/>
</dbReference>
<feature type="region of interest" description="Disordered" evidence="6">
    <location>
        <begin position="332"/>
        <end position="389"/>
    </location>
</feature>
<feature type="compositionally biased region" description="Basic and acidic residues" evidence="6">
    <location>
        <begin position="301"/>
        <end position="316"/>
    </location>
</feature>
<organism evidence="8 9">
    <name type="scientific">Aspergillus ibericus CBS 121593</name>
    <dbReference type="NCBI Taxonomy" id="1448316"/>
    <lineage>
        <taxon>Eukaryota</taxon>
        <taxon>Fungi</taxon>
        <taxon>Dikarya</taxon>
        <taxon>Ascomycota</taxon>
        <taxon>Pezizomycotina</taxon>
        <taxon>Eurotiomycetes</taxon>
        <taxon>Eurotiomycetidae</taxon>
        <taxon>Eurotiales</taxon>
        <taxon>Aspergillaceae</taxon>
        <taxon>Aspergillus</taxon>
        <taxon>Aspergillus subgen. Circumdati</taxon>
    </lineage>
</organism>
<keyword evidence="9" id="KW-1185">Reference proteome</keyword>
<evidence type="ECO:0000256" key="3">
    <source>
        <dbReference type="ARBA" id="ARBA00022490"/>
    </source>
</evidence>
<feature type="region of interest" description="Disordered" evidence="6">
    <location>
        <begin position="1"/>
        <end position="131"/>
    </location>
</feature>
<dbReference type="RefSeq" id="XP_025579283.1">
    <property type="nucleotide sequence ID" value="XM_025716556.1"/>
</dbReference>
<evidence type="ECO:0000256" key="1">
    <source>
        <dbReference type="ARBA" id="ARBA00004201"/>
    </source>
</evidence>
<dbReference type="GeneID" id="37221421"/>
<feature type="region of interest" description="Disordered" evidence="6">
    <location>
        <begin position="297"/>
        <end position="320"/>
    </location>
</feature>
<feature type="compositionally biased region" description="Low complexity" evidence="6">
    <location>
        <begin position="61"/>
        <end position="72"/>
    </location>
</feature>
<reference evidence="8 9" key="1">
    <citation type="submission" date="2018-02" db="EMBL/GenBank/DDBJ databases">
        <title>The genomes of Aspergillus section Nigri reveals drivers in fungal speciation.</title>
        <authorList>
            <consortium name="DOE Joint Genome Institute"/>
            <person name="Vesth T.C."/>
            <person name="Nybo J."/>
            <person name="Theobald S."/>
            <person name="Brandl J."/>
            <person name="Frisvad J.C."/>
            <person name="Nielsen K.F."/>
            <person name="Lyhne E.K."/>
            <person name="Kogle M.E."/>
            <person name="Kuo A."/>
            <person name="Riley R."/>
            <person name="Clum A."/>
            <person name="Nolan M."/>
            <person name="Lipzen A."/>
            <person name="Salamov A."/>
            <person name="Henrissat B."/>
            <person name="Wiebenga A."/>
            <person name="De vries R.P."/>
            <person name="Grigoriev I.V."/>
            <person name="Mortensen U.H."/>
            <person name="Andersen M.R."/>
            <person name="Baker S.E."/>
        </authorList>
    </citation>
    <scope>NUCLEOTIDE SEQUENCE [LARGE SCALE GENOMIC DNA]</scope>
    <source>
        <strain evidence="8 9">CBS 121593</strain>
    </source>
</reference>
<gene>
    <name evidence="8" type="ORF">BO80DRAFT_373231</name>
</gene>
<dbReference type="PANTHER" id="PTHR15598">
    <property type="entry name" value="ENHANCER OF MRNA-DECAPPING PROTEIN 4"/>
    <property type="match status" value="1"/>
</dbReference>
<feature type="compositionally biased region" description="Basic residues" evidence="6">
    <location>
        <begin position="73"/>
        <end position="84"/>
    </location>
</feature>
<name>A0A395HBC4_9EURO</name>
<evidence type="ECO:0000256" key="2">
    <source>
        <dbReference type="ARBA" id="ARBA00009639"/>
    </source>
</evidence>
<feature type="region of interest" description="Disordered" evidence="6">
    <location>
        <begin position="1377"/>
        <end position="1399"/>
    </location>
</feature>
<dbReference type="Pfam" id="PF24106">
    <property type="entry name" value="Beta-prop_EDC4L"/>
    <property type="match status" value="1"/>
</dbReference>
<feature type="region of interest" description="Disordered" evidence="6">
    <location>
        <begin position="254"/>
        <end position="279"/>
    </location>
</feature>
<dbReference type="InterPro" id="IPR036322">
    <property type="entry name" value="WD40_repeat_dom_sf"/>
</dbReference>
<dbReference type="EMBL" id="KZ824422">
    <property type="protein sequence ID" value="RAL04956.1"/>
    <property type="molecule type" value="Genomic_DNA"/>
</dbReference>
<feature type="region of interest" description="Disordered" evidence="6">
    <location>
        <begin position="198"/>
        <end position="239"/>
    </location>
</feature>
<dbReference type="OrthoDB" id="21128at2759"/>
<evidence type="ECO:0000256" key="5">
    <source>
        <dbReference type="ARBA" id="ARBA00022737"/>
    </source>
</evidence>
<feature type="compositionally biased region" description="Low complexity" evidence="6">
    <location>
        <begin position="29"/>
        <end position="54"/>
    </location>
</feature>
<dbReference type="Gene3D" id="2.130.10.10">
    <property type="entry name" value="YVTN repeat-like/Quinoprotein amine dehydrogenase"/>
    <property type="match status" value="1"/>
</dbReference>
<accession>A0A395HBC4</accession>
<feature type="compositionally biased region" description="Polar residues" evidence="6">
    <location>
        <begin position="87"/>
        <end position="97"/>
    </location>
</feature>
<evidence type="ECO:0000313" key="8">
    <source>
        <dbReference type="EMBL" id="RAL04956.1"/>
    </source>
</evidence>
<dbReference type="VEuPathDB" id="FungiDB:BO80DRAFT_373231"/>
<evidence type="ECO:0000259" key="7">
    <source>
        <dbReference type="Pfam" id="PF24106"/>
    </source>
</evidence>
<dbReference type="GO" id="GO:0031087">
    <property type="term" value="P:deadenylation-independent decapping of nuclear-transcribed mRNA"/>
    <property type="evidence" value="ECO:0007669"/>
    <property type="project" value="InterPro"/>
</dbReference>
<dbReference type="InterPro" id="IPR015943">
    <property type="entry name" value="WD40/YVTN_repeat-like_dom_sf"/>
</dbReference>
<dbReference type="InterPro" id="IPR044938">
    <property type="entry name" value="EDC4_C_sf"/>
</dbReference>
<evidence type="ECO:0000313" key="9">
    <source>
        <dbReference type="Proteomes" id="UP000249402"/>
    </source>
</evidence>
<dbReference type="PANTHER" id="PTHR15598:SF5">
    <property type="entry name" value="ENHANCER OF MRNA-DECAPPING PROTEIN 4"/>
    <property type="match status" value="1"/>
</dbReference>
<dbReference type="Proteomes" id="UP000249402">
    <property type="component" value="Unassembled WGS sequence"/>
</dbReference>
<dbReference type="STRING" id="1448316.A0A395HBC4"/>
<feature type="region of interest" description="Disordered" evidence="6">
    <location>
        <begin position="448"/>
        <end position="503"/>
    </location>
</feature>
<feature type="compositionally biased region" description="Low complexity" evidence="6">
    <location>
        <begin position="262"/>
        <end position="279"/>
    </location>
</feature>
<protein>
    <recommendedName>
        <fullName evidence="7">EDC4-like protein pdc1 beta-propeller domain-containing protein</fullName>
    </recommendedName>
</protein>
<comment type="subcellular location">
    <subcellularLocation>
        <location evidence="1">Cytoplasm</location>
        <location evidence="1">P-body</location>
    </subcellularLocation>
</comment>
<feature type="compositionally biased region" description="Low complexity" evidence="6">
    <location>
        <begin position="226"/>
        <end position="239"/>
    </location>
</feature>
<evidence type="ECO:0000256" key="6">
    <source>
        <dbReference type="SAM" id="MobiDB-lite"/>
    </source>
</evidence>
<feature type="region of interest" description="Disordered" evidence="6">
    <location>
        <begin position="1046"/>
        <end position="1094"/>
    </location>
</feature>
<evidence type="ECO:0000256" key="4">
    <source>
        <dbReference type="ARBA" id="ARBA00022574"/>
    </source>
</evidence>
<keyword evidence="4" id="KW-0853">WD repeat</keyword>
<proteinExistence type="inferred from homology"/>
<dbReference type="FunFam" id="2.130.10.10:FF:000817">
    <property type="entry name" value="WGS project CABT00000000 data, contig 2.15"/>
    <property type="match status" value="1"/>
</dbReference>
<dbReference type="Gene3D" id="1.10.220.100">
    <property type="entry name" value="conserved c-terminal region of ge- 1"/>
    <property type="match status" value="1"/>
</dbReference>
<comment type="similarity">
    <text evidence="2">Belongs to the WD repeat EDC4 family.</text>
</comment>
<keyword evidence="3" id="KW-0963">Cytoplasm</keyword>
<dbReference type="SUPFAM" id="SSF50978">
    <property type="entry name" value="WD40 repeat-like"/>
    <property type="match status" value="1"/>
</dbReference>
<dbReference type="InterPro" id="IPR045152">
    <property type="entry name" value="EDC4-like"/>
</dbReference>
<sequence length="1535" mass="165880">MSTPNDLQALLASIRPRPSPSGTPAHEAPMPQQHPGQYQPGYRQQQQFQPPYEGHGQSYPHPHLQQQQQQQHQQHHHVHQHGYRHPSVSSNIHSPSPVNTPPHHGSDILSPNASTPRADMYPQQPHHQPLAQNPDRAVNLLNLLKFNQPPTAPAQQQPAAAGMDQPRYPQARAAAPEEASKAHARNISASDLVASLFGGQGQSTAPPVRPTGTHPGQLGSVGAGSGVAESSSSAAPTAENTQEMLLRLLNRPKPAQDVSEGPVRPVSQSPSVVSPVKSPVPEVELSSILTPSDQVVQEPLTRPEEVVSGRLDKSASGKESMFTYVNPFDQLAAASPRNRTPQPKSRSESPAVEIMKSKRVSIVTKNENAPAPDPVETPEGERATSPILAEEQREAVTQVVDKLVEEISREVDSAASKSVEEKVARVATAQEDSTQAVISSIASNLRETAAEAKEETDAAASNVEKEDVEAAATPAAAKETSNSTSGDALADSWESAEDSAEKEEERVVSVHNFPLKPFISIIVKAHTGKLATLRDDGIMDIARLKKDFDQLDRSLTSATSDYIVYALAKNGGMRIIRQDDGSDKQAFRAVRDRIFNVAVCTSQAATGRSTEEQALLGIGVSGAVYWVLISRADKDLFELDALESESLIFPPFPASDENTSGGQLKTRAKRSSRHPGFFAIGRGKNIYVVSPQAAMNPSYGVSGPARIVNSEKFFKERALKISTGKAGKDFMFSDDDTVIASLDKTGRLRFWDIREAVSNPAFFTSGPGPAEVRVPLNTFVTGSPAEKSWPTSVLFIDKLRPYVKSMALRYVLVGLKQNHTLQLWDIGLGKAVQELKFPHENESDAICSVAYHPASGIIVVGHPTRNSIYFVHLSAPRYNLQAMSQASFIKRSGEKDSTLPKPESTACMSGIREISFASKGQLRSLDLLPVTKSAGEESGLFELYVMHSRGVTCLNIKKEDLGWTADNKIIRPVNALEEGLIDIAELQTFPTYVADEPSVNGDSVPTPTKPAAKEIAKKVPELNTEAAAAAGPSTLRTQSPTKLVTIKKPGQEQAEPVATVNASDKSEKKKKKKSVASAPIPAEPSVKGKEPAAANEALTGDSAATVQTPVSGEQFSGDAQKAPVVPAPILTSAPAATGDSAAIINQHLEALQTGVSSEFNKSLGRELEGLYLRFDEERRNWDAASAAKQDQVLRLVSSTLSDNVEKNLARIVSSSIQTDVVPALTEVTSAAVGKQLNAVVAQQMGGVVPRELRQALPEAVSRAVQQPELMRVLSDAVGQKLATQVESEISKAVHNTITPAFRNVAAQTAEKVTSAMEKQMQAQARQYELQRQNDANKIDQLTSLVRELSETVASMAVAQTELQGEVAKLNRTLATKPKPEVEQAEQPVVSAPPVSKTPEQAEMEEITQLISQGRYEEGSVRWLQSSQQADLFDNLFVRMNPSYLTSLSPIVGLSVGVAVTSSLQTHVMERLTWLEVVLQTVNPMDPDIRELVPRIMEILISRLEALYMSVAETSPHDPITRKIAPLSRRARLLRG</sequence>
<feature type="compositionally biased region" description="Low complexity" evidence="6">
    <location>
        <begin position="153"/>
        <end position="177"/>
    </location>
</feature>
<dbReference type="GO" id="GO:0000932">
    <property type="term" value="C:P-body"/>
    <property type="evidence" value="ECO:0007669"/>
    <property type="project" value="UniProtKB-SubCell"/>
</dbReference>